<dbReference type="Pfam" id="PF14322">
    <property type="entry name" value="SusD-like_3"/>
    <property type="match status" value="1"/>
</dbReference>
<name>A0A327VZL0_9BACT</name>
<dbReference type="OrthoDB" id="625727at2"/>
<dbReference type="Gene3D" id="1.25.40.390">
    <property type="match status" value="1"/>
</dbReference>
<dbReference type="AlphaFoldDB" id="A0A327VZL0"/>
<feature type="signal peptide" evidence="6">
    <location>
        <begin position="1"/>
        <end position="24"/>
    </location>
</feature>
<dbReference type="InterPro" id="IPR033985">
    <property type="entry name" value="SusD-like_N"/>
</dbReference>
<evidence type="ECO:0000256" key="1">
    <source>
        <dbReference type="ARBA" id="ARBA00004442"/>
    </source>
</evidence>
<evidence type="ECO:0000256" key="5">
    <source>
        <dbReference type="ARBA" id="ARBA00023237"/>
    </source>
</evidence>
<evidence type="ECO:0000259" key="8">
    <source>
        <dbReference type="Pfam" id="PF14322"/>
    </source>
</evidence>
<keyword evidence="3 6" id="KW-0732">Signal</keyword>
<dbReference type="PROSITE" id="PS51257">
    <property type="entry name" value="PROKAR_LIPOPROTEIN"/>
    <property type="match status" value="1"/>
</dbReference>
<feature type="chain" id="PRO_5016272803" evidence="6">
    <location>
        <begin position="25"/>
        <end position="506"/>
    </location>
</feature>
<protein>
    <submittedName>
        <fullName evidence="9">Putative outer membrane starch-binding protein</fullName>
    </submittedName>
</protein>
<dbReference type="Pfam" id="PF07980">
    <property type="entry name" value="SusD_RagB"/>
    <property type="match status" value="1"/>
</dbReference>
<dbReference type="GO" id="GO:0009279">
    <property type="term" value="C:cell outer membrane"/>
    <property type="evidence" value="ECO:0007669"/>
    <property type="project" value="UniProtKB-SubCell"/>
</dbReference>
<dbReference type="SUPFAM" id="SSF48452">
    <property type="entry name" value="TPR-like"/>
    <property type="match status" value="1"/>
</dbReference>
<reference evidence="9 10" key="1">
    <citation type="submission" date="2018-06" db="EMBL/GenBank/DDBJ databases">
        <title>Genomic Encyclopedia of Archaeal and Bacterial Type Strains, Phase II (KMG-II): from individual species to whole genera.</title>
        <authorList>
            <person name="Goeker M."/>
        </authorList>
    </citation>
    <scope>NUCLEOTIDE SEQUENCE [LARGE SCALE GENOMIC DNA]</scope>
    <source>
        <strain evidence="9 10">DSM 29821</strain>
    </source>
</reference>
<evidence type="ECO:0000256" key="2">
    <source>
        <dbReference type="ARBA" id="ARBA00006275"/>
    </source>
</evidence>
<keyword evidence="4" id="KW-0472">Membrane</keyword>
<accession>A0A327VZL0</accession>
<dbReference type="InterPro" id="IPR012944">
    <property type="entry name" value="SusD_RagB_dom"/>
</dbReference>
<comment type="subcellular location">
    <subcellularLocation>
        <location evidence="1">Cell outer membrane</location>
    </subcellularLocation>
</comment>
<dbReference type="EMBL" id="QLMA01000004">
    <property type="protein sequence ID" value="RAJ81823.1"/>
    <property type="molecule type" value="Genomic_DNA"/>
</dbReference>
<evidence type="ECO:0000313" key="10">
    <source>
        <dbReference type="Proteomes" id="UP000249819"/>
    </source>
</evidence>
<evidence type="ECO:0000256" key="4">
    <source>
        <dbReference type="ARBA" id="ARBA00023136"/>
    </source>
</evidence>
<evidence type="ECO:0000259" key="7">
    <source>
        <dbReference type="Pfam" id="PF07980"/>
    </source>
</evidence>
<dbReference type="CDD" id="cd08977">
    <property type="entry name" value="SusD"/>
    <property type="match status" value="1"/>
</dbReference>
<organism evidence="9 10">
    <name type="scientific">Chitinophaga dinghuensis</name>
    <dbReference type="NCBI Taxonomy" id="1539050"/>
    <lineage>
        <taxon>Bacteria</taxon>
        <taxon>Pseudomonadati</taxon>
        <taxon>Bacteroidota</taxon>
        <taxon>Chitinophagia</taxon>
        <taxon>Chitinophagales</taxon>
        <taxon>Chitinophagaceae</taxon>
        <taxon>Chitinophaga</taxon>
    </lineage>
</organism>
<evidence type="ECO:0000256" key="3">
    <source>
        <dbReference type="ARBA" id="ARBA00022729"/>
    </source>
</evidence>
<feature type="domain" description="RagB/SusD" evidence="7">
    <location>
        <begin position="369"/>
        <end position="504"/>
    </location>
</feature>
<feature type="domain" description="SusD-like N-terminal" evidence="8">
    <location>
        <begin position="96"/>
        <end position="237"/>
    </location>
</feature>
<comment type="caution">
    <text evidence="9">The sequence shown here is derived from an EMBL/GenBank/DDBJ whole genome shotgun (WGS) entry which is preliminary data.</text>
</comment>
<dbReference type="RefSeq" id="WP_111592389.1">
    <property type="nucleotide sequence ID" value="NZ_QLMA01000004.1"/>
</dbReference>
<keyword evidence="10" id="KW-1185">Reference proteome</keyword>
<dbReference type="InterPro" id="IPR011990">
    <property type="entry name" value="TPR-like_helical_dom_sf"/>
</dbReference>
<comment type="similarity">
    <text evidence="2">Belongs to the SusD family.</text>
</comment>
<evidence type="ECO:0000256" key="6">
    <source>
        <dbReference type="SAM" id="SignalP"/>
    </source>
</evidence>
<evidence type="ECO:0000313" key="9">
    <source>
        <dbReference type="EMBL" id="RAJ81823.1"/>
    </source>
</evidence>
<keyword evidence="5" id="KW-0998">Cell outer membrane</keyword>
<gene>
    <name evidence="9" type="ORF">CLV59_10448</name>
</gene>
<sequence length="506" mass="56493">MRLPHYKSKIIPALLLSIGCLASACKKMVDINPPIDTIDNKNVFNSPDKVNAAVSGLYFLMMKNTGEPTFSNGSTTCYAGMMADELVPSMGTTIPEDYQFYTNKLLLSNPKPGPDLWSYPYKVIYAANAILEGIAGATSPAITDSIKKQAIGESRLARAFALFYLTNFYGDIPTPMSTNVLIEGKQPRQPIDKVYQIILDDLKAAIELLPDNYAVTNGEKVRPNRYAAIALLARVYLYRQQWQEAAATADKLISSGQFSLTTLENAFEPNSKEAIWQLLYDMKNGQSFHIPESMNLMPALSISMLDEASQEFFTDPANFESVQLFIIPTYILSDHLTQAFEPGDQRFNKWTDSLRAPAVAPWNGIEYRFARKYVQANPDGTDAHPYYTVFRLAEQYLIRAEAQAQLGDVAGAASDLNAIRSRAGLPATAASSKEALLTAIAHERQIELFAEWGHRWFDLKRTNKATTVLSAIKEKQPWSDNNLLLFIPPLEIQNDPMLKQNPGYTW</sequence>
<dbReference type="Proteomes" id="UP000249819">
    <property type="component" value="Unassembled WGS sequence"/>
</dbReference>
<proteinExistence type="inferred from homology"/>